<reference evidence="1" key="1">
    <citation type="submission" date="2013-12" db="EMBL/GenBank/DDBJ databases">
        <authorList>
            <person name="Aslett M."/>
        </authorList>
    </citation>
    <scope>NUCLEOTIDE SEQUENCE [LARGE SCALE GENOMIC DNA]</scope>
    <source>
        <strain evidence="1">Lindley</strain>
    </source>
</reference>
<keyword evidence="1" id="KW-1185">Reference proteome</keyword>
<reference evidence="1" key="2">
    <citation type="submission" date="2014-05" db="EMBL/GenBank/DDBJ databases">
        <title>The genome and life-stage specific transcriptomes of Globodera pallida elucidate key aspects of plant parasitism by a cyst nematode.</title>
        <authorList>
            <person name="Cotton J.A."/>
            <person name="Lilley C.J."/>
            <person name="Jones L.M."/>
            <person name="Kikuchi T."/>
            <person name="Reid A.J."/>
            <person name="Thorpe P."/>
            <person name="Tsai I.J."/>
            <person name="Beasley H."/>
            <person name="Blok V."/>
            <person name="Cock P.J.A."/>
            <person name="Van den Akker S.E."/>
            <person name="Holroyd N."/>
            <person name="Hunt M."/>
            <person name="Mantelin S."/>
            <person name="Naghra H."/>
            <person name="Pain A."/>
            <person name="Palomares-Rius J.E."/>
            <person name="Zarowiecki M."/>
            <person name="Berriman M."/>
            <person name="Jones J.T."/>
            <person name="Urwin P.E."/>
        </authorList>
    </citation>
    <scope>NUCLEOTIDE SEQUENCE [LARGE SCALE GENOMIC DNA]</scope>
    <source>
        <strain evidence="1">Lindley</strain>
    </source>
</reference>
<sequence>MSNSIKFGFRPRALDVTKKLPIRIRKCRKRSPKVKRTVAVAPSGMEKEEEMESHLQQAILAQKATSAGDTVENHVIPTPKVSTINDDEYSRIYQDRHLPKGKKLITFDDHVPFFLLQGAYNADSEDEEWLTTRRIINIDDFEHIIERLETASQTDIIHLRNARSLLQRYEPGLVDDVYDYWLQKRKQAASRKSKCSVLIPLLCTEQRRDEKTLVNPYIAFRRRLDKVQTRKKQKTELLTYEKMLQLNLALKRSIVLATAVVQREKLKLAVVDIEHSMYQLQFTGRIGNEVVDGLRQQWMEQAERLLVAAAEEGSARHQQPIAAEEPSSSSAFPSLSESPAAAILDSKCIRRNLELWNSTVTVSPLHPVVFPHTGDDSAEMEKISAVNTNSSIDGRYQFKRKHGCKYRAPVLATLLNANTNNNQREPLQSPLFAGGLHEDGGLNEFRCFSTKFTTQIRRDSDNDVCGGRDPEVGFVRRRLGRGGRIHIDLMRIDRRLPPDDDTK</sequence>
<dbReference type="AlphaFoldDB" id="A0A183CAA4"/>
<organism evidence="1 2">
    <name type="scientific">Globodera pallida</name>
    <name type="common">Potato cyst nematode worm</name>
    <name type="synonym">Heterodera pallida</name>
    <dbReference type="NCBI Taxonomy" id="36090"/>
    <lineage>
        <taxon>Eukaryota</taxon>
        <taxon>Metazoa</taxon>
        <taxon>Ecdysozoa</taxon>
        <taxon>Nematoda</taxon>
        <taxon>Chromadorea</taxon>
        <taxon>Rhabditida</taxon>
        <taxon>Tylenchina</taxon>
        <taxon>Tylenchomorpha</taxon>
        <taxon>Tylenchoidea</taxon>
        <taxon>Heteroderidae</taxon>
        <taxon>Heteroderinae</taxon>
        <taxon>Globodera</taxon>
    </lineage>
</organism>
<evidence type="ECO:0000313" key="1">
    <source>
        <dbReference type="Proteomes" id="UP000050741"/>
    </source>
</evidence>
<dbReference type="PANTHER" id="PTHR14898">
    <property type="entry name" value="ENHANCER OF POLYCOMB"/>
    <property type="match status" value="1"/>
</dbReference>
<protein>
    <submittedName>
        <fullName evidence="2">Enhancer of polycomb-like protein</fullName>
    </submittedName>
</protein>
<accession>A0A183CAA4</accession>
<reference evidence="2" key="3">
    <citation type="submission" date="2016-06" db="UniProtKB">
        <authorList>
            <consortium name="WormBaseParasite"/>
        </authorList>
    </citation>
    <scope>IDENTIFICATION</scope>
</reference>
<dbReference type="WBParaSite" id="GPLIN_000980400">
    <property type="protein sequence ID" value="GPLIN_000980400"/>
    <property type="gene ID" value="GPLIN_000980400"/>
</dbReference>
<dbReference type="Proteomes" id="UP000050741">
    <property type="component" value="Unassembled WGS sequence"/>
</dbReference>
<dbReference type="InterPro" id="IPR024943">
    <property type="entry name" value="Enhancer_polycomb"/>
</dbReference>
<dbReference type="GO" id="GO:0006357">
    <property type="term" value="P:regulation of transcription by RNA polymerase II"/>
    <property type="evidence" value="ECO:0007669"/>
    <property type="project" value="InterPro"/>
</dbReference>
<dbReference type="GO" id="GO:0035267">
    <property type="term" value="C:NuA4 histone acetyltransferase complex"/>
    <property type="evidence" value="ECO:0007669"/>
    <property type="project" value="InterPro"/>
</dbReference>
<proteinExistence type="predicted"/>
<name>A0A183CAA4_GLOPA</name>
<evidence type="ECO:0000313" key="2">
    <source>
        <dbReference type="WBParaSite" id="GPLIN_000980400"/>
    </source>
</evidence>